<comment type="caution">
    <text evidence="4">The sequence shown here is derived from an EMBL/GenBank/DDBJ whole genome shotgun (WGS) entry which is preliminary data.</text>
</comment>
<dbReference type="InterPro" id="IPR016181">
    <property type="entry name" value="Acyl_CoA_acyltransferase"/>
</dbReference>
<evidence type="ECO:0000313" key="5">
    <source>
        <dbReference type="Proteomes" id="UP000548867"/>
    </source>
</evidence>
<proteinExistence type="predicted"/>
<dbReference type="PANTHER" id="PTHR43877:SF1">
    <property type="entry name" value="ACETYLTRANSFERASE"/>
    <property type="match status" value="1"/>
</dbReference>
<dbReference type="InterPro" id="IPR000182">
    <property type="entry name" value="GNAT_dom"/>
</dbReference>
<name>A0A7W6CN97_9SPHN</name>
<keyword evidence="2" id="KW-0012">Acyltransferase</keyword>
<dbReference type="SUPFAM" id="SSF55729">
    <property type="entry name" value="Acyl-CoA N-acyltransferases (Nat)"/>
    <property type="match status" value="1"/>
</dbReference>
<evidence type="ECO:0000259" key="3">
    <source>
        <dbReference type="PROSITE" id="PS51186"/>
    </source>
</evidence>
<dbReference type="AlphaFoldDB" id="A0A7W6CN97"/>
<evidence type="ECO:0000313" key="4">
    <source>
        <dbReference type="EMBL" id="MBB3954607.1"/>
    </source>
</evidence>
<evidence type="ECO:0000256" key="1">
    <source>
        <dbReference type="ARBA" id="ARBA00022679"/>
    </source>
</evidence>
<evidence type="ECO:0000256" key="2">
    <source>
        <dbReference type="ARBA" id="ARBA00023315"/>
    </source>
</evidence>
<dbReference type="Gene3D" id="3.40.630.30">
    <property type="match status" value="1"/>
</dbReference>
<protein>
    <submittedName>
        <fullName evidence="4">GNAT superfamily N-acetyltransferase</fullName>
    </submittedName>
</protein>
<dbReference type="Proteomes" id="UP000548867">
    <property type="component" value="Unassembled WGS sequence"/>
</dbReference>
<keyword evidence="5" id="KW-1185">Reference proteome</keyword>
<sequence>MTMLTHRIAIMDDLDNLRALMARAIDHLQTGFLTPEQITASRHVMGLDTQLIKDGTYFLVESDGVLAGCGGWSYRATLYGGDASVVAREPEVLDPARDAARIRAMYTNPDFARQGIGRRVMQVCEDAARAAGFARTEMMATMAGVPLYRSCGYGPIEEVLSAPIDGVQVPLLRMGKVL</sequence>
<dbReference type="PROSITE" id="PS51186">
    <property type="entry name" value="GNAT"/>
    <property type="match status" value="1"/>
</dbReference>
<organism evidence="4 5">
    <name type="scientific">Novosphingobium sediminicola</name>
    <dbReference type="NCBI Taxonomy" id="563162"/>
    <lineage>
        <taxon>Bacteria</taxon>
        <taxon>Pseudomonadati</taxon>
        <taxon>Pseudomonadota</taxon>
        <taxon>Alphaproteobacteria</taxon>
        <taxon>Sphingomonadales</taxon>
        <taxon>Sphingomonadaceae</taxon>
        <taxon>Novosphingobium</taxon>
    </lineage>
</organism>
<dbReference type="CDD" id="cd04301">
    <property type="entry name" value="NAT_SF"/>
    <property type="match status" value="1"/>
</dbReference>
<dbReference type="EMBL" id="JACIDX010000005">
    <property type="protein sequence ID" value="MBB3954607.1"/>
    <property type="molecule type" value="Genomic_DNA"/>
</dbReference>
<accession>A0A7W6CN97</accession>
<reference evidence="4 5" key="1">
    <citation type="submission" date="2020-08" db="EMBL/GenBank/DDBJ databases">
        <title>Genomic Encyclopedia of Type Strains, Phase IV (KMG-IV): sequencing the most valuable type-strain genomes for metagenomic binning, comparative biology and taxonomic classification.</title>
        <authorList>
            <person name="Goeker M."/>
        </authorList>
    </citation>
    <scope>NUCLEOTIDE SEQUENCE [LARGE SCALE GENOMIC DNA]</scope>
    <source>
        <strain evidence="4 5">DSM 27057</strain>
    </source>
</reference>
<dbReference type="PANTHER" id="PTHR43877">
    <property type="entry name" value="AMINOALKYLPHOSPHONATE N-ACETYLTRANSFERASE-RELATED-RELATED"/>
    <property type="match status" value="1"/>
</dbReference>
<dbReference type="GO" id="GO:0016747">
    <property type="term" value="F:acyltransferase activity, transferring groups other than amino-acyl groups"/>
    <property type="evidence" value="ECO:0007669"/>
    <property type="project" value="InterPro"/>
</dbReference>
<keyword evidence="1 4" id="KW-0808">Transferase</keyword>
<feature type="domain" description="N-acetyltransferase" evidence="3">
    <location>
        <begin position="4"/>
        <end position="178"/>
    </location>
</feature>
<dbReference type="Pfam" id="PF00583">
    <property type="entry name" value="Acetyltransf_1"/>
    <property type="match status" value="1"/>
</dbReference>
<gene>
    <name evidence="4" type="ORF">GGR38_001546</name>
</gene>
<dbReference type="InterPro" id="IPR050832">
    <property type="entry name" value="Bact_Acetyltransf"/>
</dbReference>